<proteinExistence type="predicted"/>
<evidence type="ECO:0000256" key="1">
    <source>
        <dbReference type="SAM" id="MobiDB-lite"/>
    </source>
</evidence>
<dbReference type="Gene3D" id="1.10.10.10">
    <property type="entry name" value="Winged helix-like DNA-binding domain superfamily/Winged helix DNA-binding domain"/>
    <property type="match status" value="1"/>
</dbReference>
<dbReference type="EMBL" id="JBHSQK010000034">
    <property type="protein sequence ID" value="MFC5949540.1"/>
    <property type="molecule type" value="Genomic_DNA"/>
</dbReference>
<dbReference type="PROSITE" id="PS50921">
    <property type="entry name" value="ANTAR"/>
    <property type="match status" value="1"/>
</dbReference>
<comment type="caution">
    <text evidence="3">The sequence shown here is derived from an EMBL/GenBank/DDBJ whole genome shotgun (WGS) entry which is preliminary data.</text>
</comment>
<protein>
    <submittedName>
        <fullName evidence="3">ANTAR domain-containing protein</fullName>
    </submittedName>
</protein>
<dbReference type="SUPFAM" id="SSF52172">
    <property type="entry name" value="CheY-like"/>
    <property type="match status" value="1"/>
</dbReference>
<feature type="region of interest" description="Disordered" evidence="1">
    <location>
        <begin position="103"/>
        <end position="128"/>
    </location>
</feature>
<accession>A0ABW1I828</accession>
<organism evidence="3 4">
    <name type="scientific">Pseudonocardia lutea</name>
    <dbReference type="NCBI Taxonomy" id="2172015"/>
    <lineage>
        <taxon>Bacteria</taxon>
        <taxon>Bacillati</taxon>
        <taxon>Actinomycetota</taxon>
        <taxon>Actinomycetes</taxon>
        <taxon>Pseudonocardiales</taxon>
        <taxon>Pseudonocardiaceae</taxon>
        <taxon>Pseudonocardia</taxon>
    </lineage>
</organism>
<reference evidence="4" key="1">
    <citation type="journal article" date="2019" name="Int. J. Syst. Evol. Microbiol.">
        <title>The Global Catalogue of Microorganisms (GCM) 10K type strain sequencing project: providing services to taxonomists for standard genome sequencing and annotation.</title>
        <authorList>
            <consortium name="The Broad Institute Genomics Platform"/>
            <consortium name="The Broad Institute Genome Sequencing Center for Infectious Disease"/>
            <person name="Wu L."/>
            <person name="Ma J."/>
        </authorList>
    </citation>
    <scope>NUCLEOTIDE SEQUENCE [LARGE SCALE GENOMIC DNA]</scope>
    <source>
        <strain evidence="4">CGMCC 4.7397</strain>
    </source>
</reference>
<name>A0ABW1I828_9PSEU</name>
<dbReference type="InterPro" id="IPR036388">
    <property type="entry name" value="WH-like_DNA-bd_sf"/>
</dbReference>
<dbReference type="Proteomes" id="UP001596119">
    <property type="component" value="Unassembled WGS sequence"/>
</dbReference>
<gene>
    <name evidence="3" type="ORF">ACFQH9_14800</name>
</gene>
<keyword evidence="4" id="KW-1185">Reference proteome</keyword>
<evidence type="ECO:0000259" key="2">
    <source>
        <dbReference type="PROSITE" id="PS50921"/>
    </source>
</evidence>
<dbReference type="RefSeq" id="WP_379566656.1">
    <property type="nucleotide sequence ID" value="NZ_JBHSQK010000034.1"/>
</dbReference>
<dbReference type="InterPro" id="IPR005561">
    <property type="entry name" value="ANTAR"/>
</dbReference>
<sequence>MTRLRPTVRPRTAGRLDVYLDRRHDRDDTEVDALGHYAAVLETVLVATLSARRATTLAGQHQHALDSRILVDRAIGFLMGRADLDAATAFTLLRRSARSQRRRLADVCPRGARRPRPATPIPVVNVSS</sequence>
<evidence type="ECO:0000313" key="3">
    <source>
        <dbReference type="EMBL" id="MFC5949540.1"/>
    </source>
</evidence>
<feature type="domain" description="ANTAR" evidence="2">
    <location>
        <begin position="51"/>
        <end position="112"/>
    </location>
</feature>
<dbReference type="InterPro" id="IPR011006">
    <property type="entry name" value="CheY-like_superfamily"/>
</dbReference>
<evidence type="ECO:0000313" key="4">
    <source>
        <dbReference type="Proteomes" id="UP001596119"/>
    </source>
</evidence>
<dbReference type="Pfam" id="PF03861">
    <property type="entry name" value="ANTAR"/>
    <property type="match status" value="1"/>
</dbReference>
<dbReference type="SMART" id="SM01012">
    <property type="entry name" value="ANTAR"/>
    <property type="match status" value="1"/>
</dbReference>